<dbReference type="Pfam" id="PF04551">
    <property type="entry name" value="GcpE"/>
    <property type="match status" value="1"/>
</dbReference>
<keyword evidence="4 7" id="KW-0408">Iron</keyword>
<reference evidence="10 11" key="1">
    <citation type="journal article" date="2012" name="Extremophiles">
        <title>Thermotomaculum hydrothermale gen. nov., sp. nov., a novel heterotrophic thermophile within the phylum Acidobacteria from a deep-sea hydrothermal vent chimney in the Southern Okinawa Trough.</title>
        <authorList>
            <person name="Izumi H."/>
            <person name="Nunoura T."/>
            <person name="Miyazaki M."/>
            <person name="Mino S."/>
            <person name="Toki T."/>
            <person name="Takai K."/>
            <person name="Sako Y."/>
            <person name="Sawabe T."/>
            <person name="Nakagawa S."/>
        </authorList>
    </citation>
    <scope>NUCLEOTIDE SEQUENCE [LARGE SCALE GENOMIC DNA]</scope>
    <source>
        <strain evidence="10 11">AC55</strain>
    </source>
</reference>
<dbReference type="EC" id="1.17.7.3" evidence="7"/>
<dbReference type="InterPro" id="IPR016425">
    <property type="entry name" value="IspG_bac"/>
</dbReference>
<feature type="binding site" evidence="7">
    <location>
        <position position="265"/>
    </location>
    <ligand>
        <name>[4Fe-4S] cluster</name>
        <dbReference type="ChEBI" id="CHEBI:49883"/>
    </ligand>
</feature>
<dbReference type="GO" id="GO:0005506">
    <property type="term" value="F:iron ion binding"/>
    <property type="evidence" value="ECO:0007669"/>
    <property type="project" value="InterPro"/>
</dbReference>
<dbReference type="InterPro" id="IPR045854">
    <property type="entry name" value="NO2/SO3_Rdtase_4Fe4S_sf"/>
</dbReference>
<feature type="domain" description="IspG C-terminal" evidence="9">
    <location>
        <begin position="259"/>
        <end position="345"/>
    </location>
</feature>
<evidence type="ECO:0000256" key="7">
    <source>
        <dbReference type="HAMAP-Rule" id="MF_00159"/>
    </source>
</evidence>
<evidence type="ECO:0000259" key="8">
    <source>
        <dbReference type="Pfam" id="PF04551"/>
    </source>
</evidence>
<dbReference type="AlphaFoldDB" id="A0A7R6PU41"/>
<keyword evidence="5 7" id="KW-0411">Iron-sulfur</keyword>
<dbReference type="Gene3D" id="3.30.413.10">
    <property type="entry name" value="Sulfite Reductase Hemoprotein, domain 1"/>
    <property type="match status" value="1"/>
</dbReference>
<dbReference type="Gene3D" id="3.20.20.20">
    <property type="entry name" value="Dihydropteroate synthase-like"/>
    <property type="match status" value="1"/>
</dbReference>
<dbReference type="InterPro" id="IPR058578">
    <property type="entry name" value="IspG_TIM"/>
</dbReference>
<evidence type="ECO:0000259" key="9">
    <source>
        <dbReference type="Pfam" id="PF26540"/>
    </source>
</evidence>
<gene>
    <name evidence="10" type="primary">gcpE</name>
    <name evidence="7" type="synonym">ispG</name>
    <name evidence="10" type="ORF">TTHT_1166</name>
</gene>
<evidence type="ECO:0000256" key="1">
    <source>
        <dbReference type="ARBA" id="ARBA00022485"/>
    </source>
</evidence>
<proteinExistence type="inferred from homology"/>
<dbReference type="GO" id="GO:0046429">
    <property type="term" value="F:4-hydroxy-3-methylbut-2-en-1-yl diphosphate synthase activity (ferredoxin)"/>
    <property type="evidence" value="ECO:0007669"/>
    <property type="project" value="UniProtKB-UniRule"/>
</dbReference>
<comment type="pathway">
    <text evidence="7">Isoprenoid biosynthesis; isopentenyl diphosphate biosynthesis via DXP pathway; isopentenyl diphosphate from 1-deoxy-D-xylulose 5-phosphate: step 5/6.</text>
</comment>
<dbReference type="PANTHER" id="PTHR30454">
    <property type="entry name" value="4-HYDROXY-3-METHYLBUT-2-EN-1-YL DIPHOSPHATE SYNTHASE"/>
    <property type="match status" value="1"/>
</dbReference>
<keyword evidence="3 7" id="KW-0560">Oxidoreductase</keyword>
<feature type="binding site" evidence="7">
    <location>
        <position position="297"/>
    </location>
    <ligand>
        <name>[4Fe-4S] cluster</name>
        <dbReference type="ChEBI" id="CHEBI:49883"/>
    </ligand>
</feature>
<comment type="function">
    <text evidence="7">Converts 2C-methyl-D-erythritol 2,4-cyclodiphosphate (ME-2,4cPP) into 1-hydroxy-2-methyl-2-(E)-butenyl 4-diphosphate.</text>
</comment>
<evidence type="ECO:0000256" key="6">
    <source>
        <dbReference type="ARBA" id="ARBA00023229"/>
    </source>
</evidence>
<dbReference type="GO" id="GO:0141197">
    <property type="term" value="F:4-hydroxy-3-methylbut-2-enyl-diphosphate synthase activity (flavodoxin)"/>
    <property type="evidence" value="ECO:0007669"/>
    <property type="project" value="UniProtKB-EC"/>
</dbReference>
<name>A0A7R6PU41_9BACT</name>
<dbReference type="GO" id="GO:0051539">
    <property type="term" value="F:4 iron, 4 sulfur cluster binding"/>
    <property type="evidence" value="ECO:0007669"/>
    <property type="project" value="UniProtKB-UniRule"/>
</dbReference>
<dbReference type="PIRSF" id="PIRSF004640">
    <property type="entry name" value="IspG"/>
    <property type="match status" value="1"/>
</dbReference>
<comment type="similarity">
    <text evidence="7">Belongs to the IspG family.</text>
</comment>
<dbReference type="InterPro" id="IPR011005">
    <property type="entry name" value="Dihydropteroate_synth-like_sf"/>
</dbReference>
<keyword evidence="1 7" id="KW-0004">4Fe-4S</keyword>
<dbReference type="NCBIfam" id="NF001540">
    <property type="entry name" value="PRK00366.1"/>
    <property type="match status" value="1"/>
</dbReference>
<dbReference type="NCBIfam" id="TIGR00612">
    <property type="entry name" value="ispG_gcpE"/>
    <property type="match status" value="1"/>
</dbReference>
<dbReference type="GO" id="GO:0019288">
    <property type="term" value="P:isopentenyl diphosphate biosynthetic process, methylerythritol 4-phosphate pathway"/>
    <property type="evidence" value="ECO:0007669"/>
    <property type="project" value="UniProtKB-UniRule"/>
</dbReference>
<evidence type="ECO:0000313" key="11">
    <source>
        <dbReference type="Proteomes" id="UP000595564"/>
    </source>
</evidence>
<keyword evidence="6 7" id="KW-0414">Isoprene biosynthesis</keyword>
<comment type="cofactor">
    <cofactor evidence="7">
        <name>[4Fe-4S] cluster</name>
        <dbReference type="ChEBI" id="CHEBI:49883"/>
    </cofactor>
    <text evidence="7">Binds 1 [4Fe-4S] cluster.</text>
</comment>
<keyword evidence="2 7" id="KW-0479">Metal-binding</keyword>
<evidence type="ECO:0000256" key="3">
    <source>
        <dbReference type="ARBA" id="ARBA00023002"/>
    </source>
</evidence>
<dbReference type="SUPFAM" id="SSF51717">
    <property type="entry name" value="Dihydropteroate synthetase-like"/>
    <property type="match status" value="1"/>
</dbReference>
<sequence>MYKKTKVIYVGNIPIGGGNPIPVQTMTKTDTRDVEATCEQIKDIVGAGCDIVRCAVPDMEAAERIKEIVEFSPIPIIADIHFDYRLAIKCAENGVACLRINPGNIGSKQRIKEVVAACKHYGIPIRIGVNSGSLEKDLLERYGNSPKAMVESAKRHIGFLEEFNFYEIKVSLKSSDVKKTVEACRMFAKEFEYPQHIGVTEAGTENIGTYKSVIGIGALLLDGIGDTLRVSLTDSPVKEVIVGRNILKALNLVPNTPKFVSCPTCGRIEFDIKKFASIIEKEVDGIKKSITIAVMGCAVNGPGEAREADYAICGGKGYAAIYKKGKLVKKVKEDNLIEEFLKIVRSENE</sequence>
<dbReference type="KEGG" id="thyd:TTHT_1166"/>
<protein>
    <recommendedName>
        <fullName evidence="7">4-hydroxy-3-methylbut-2-en-1-yl diphosphate synthase (flavodoxin)</fullName>
        <ecNumber evidence="7">1.17.7.3</ecNumber>
    </recommendedName>
    <alternativeName>
        <fullName evidence="7">1-hydroxy-2-methyl-2-(E)-butenyl 4-diphosphate synthase</fullName>
    </alternativeName>
</protein>
<comment type="catalytic activity">
    <reaction evidence="7">
        <text>(2E)-4-hydroxy-3-methylbut-2-enyl diphosphate + oxidized [flavodoxin] + H2O + 2 H(+) = 2-C-methyl-D-erythritol 2,4-cyclic diphosphate + reduced [flavodoxin]</text>
        <dbReference type="Rhea" id="RHEA:43604"/>
        <dbReference type="Rhea" id="RHEA-COMP:10622"/>
        <dbReference type="Rhea" id="RHEA-COMP:10623"/>
        <dbReference type="ChEBI" id="CHEBI:15377"/>
        <dbReference type="ChEBI" id="CHEBI:15378"/>
        <dbReference type="ChEBI" id="CHEBI:57618"/>
        <dbReference type="ChEBI" id="CHEBI:58210"/>
        <dbReference type="ChEBI" id="CHEBI:58483"/>
        <dbReference type="ChEBI" id="CHEBI:128753"/>
        <dbReference type="EC" id="1.17.7.3"/>
    </reaction>
</comment>
<evidence type="ECO:0000256" key="2">
    <source>
        <dbReference type="ARBA" id="ARBA00022723"/>
    </source>
</evidence>
<dbReference type="GO" id="GO:0016114">
    <property type="term" value="P:terpenoid biosynthetic process"/>
    <property type="evidence" value="ECO:0007669"/>
    <property type="project" value="InterPro"/>
</dbReference>
<dbReference type="PANTHER" id="PTHR30454:SF0">
    <property type="entry name" value="4-HYDROXY-3-METHYLBUT-2-EN-1-YL DIPHOSPHATE SYNTHASE (FERREDOXIN), CHLOROPLASTIC"/>
    <property type="match status" value="1"/>
</dbReference>
<dbReference type="Proteomes" id="UP000595564">
    <property type="component" value="Chromosome"/>
</dbReference>
<accession>A0A7R6PU41</accession>
<dbReference type="SUPFAM" id="SSF56014">
    <property type="entry name" value="Nitrite and sulphite reductase 4Fe-4S domain-like"/>
    <property type="match status" value="1"/>
</dbReference>
<feature type="binding site" evidence="7">
    <location>
        <position position="262"/>
    </location>
    <ligand>
        <name>[4Fe-4S] cluster</name>
        <dbReference type="ChEBI" id="CHEBI:49883"/>
    </ligand>
</feature>
<evidence type="ECO:0000256" key="4">
    <source>
        <dbReference type="ARBA" id="ARBA00023004"/>
    </source>
</evidence>
<dbReference type="HAMAP" id="MF_00159">
    <property type="entry name" value="IspG"/>
    <property type="match status" value="1"/>
</dbReference>
<evidence type="ECO:0000313" key="10">
    <source>
        <dbReference type="EMBL" id="BBB32697.1"/>
    </source>
</evidence>
<organism evidence="10 11">
    <name type="scientific">Thermotomaculum hydrothermale</name>
    <dbReference type="NCBI Taxonomy" id="981385"/>
    <lineage>
        <taxon>Bacteria</taxon>
        <taxon>Pseudomonadati</taxon>
        <taxon>Acidobacteriota</taxon>
        <taxon>Holophagae</taxon>
        <taxon>Thermotomaculales</taxon>
        <taxon>Thermotomaculaceae</taxon>
        <taxon>Thermotomaculum</taxon>
    </lineage>
</organism>
<feature type="domain" description="IspG TIM-barrel" evidence="8">
    <location>
        <begin position="5"/>
        <end position="243"/>
    </location>
</feature>
<dbReference type="Pfam" id="PF26540">
    <property type="entry name" value="GcpE_C"/>
    <property type="match status" value="1"/>
</dbReference>
<dbReference type="InterPro" id="IPR058579">
    <property type="entry name" value="IspG_C"/>
</dbReference>
<feature type="binding site" evidence="7">
    <location>
        <position position="304"/>
    </location>
    <ligand>
        <name>[4Fe-4S] cluster</name>
        <dbReference type="ChEBI" id="CHEBI:49883"/>
    </ligand>
</feature>
<dbReference type="RefSeq" id="WP_201326999.1">
    <property type="nucleotide sequence ID" value="NZ_AP017470.1"/>
</dbReference>
<evidence type="ECO:0000256" key="5">
    <source>
        <dbReference type="ARBA" id="ARBA00023014"/>
    </source>
</evidence>
<dbReference type="UniPathway" id="UPA00056">
    <property type="reaction ID" value="UER00096"/>
</dbReference>
<dbReference type="FunFam" id="3.20.20.20:FF:000001">
    <property type="entry name" value="4-hydroxy-3-methylbut-2-en-1-yl diphosphate synthase (flavodoxin)"/>
    <property type="match status" value="1"/>
</dbReference>
<dbReference type="InterPro" id="IPR004588">
    <property type="entry name" value="IspG_bac-typ"/>
</dbReference>
<dbReference type="EMBL" id="AP017470">
    <property type="protein sequence ID" value="BBB32697.1"/>
    <property type="molecule type" value="Genomic_DNA"/>
</dbReference>
<keyword evidence="11" id="KW-1185">Reference proteome</keyword>